<reference evidence="1 2" key="1">
    <citation type="journal article" date="2019" name="Commun. Biol.">
        <title>The bagworm genome reveals a unique fibroin gene that provides high tensile strength.</title>
        <authorList>
            <person name="Kono N."/>
            <person name="Nakamura H."/>
            <person name="Ohtoshi R."/>
            <person name="Tomita M."/>
            <person name="Numata K."/>
            <person name="Arakawa K."/>
        </authorList>
    </citation>
    <scope>NUCLEOTIDE SEQUENCE [LARGE SCALE GENOMIC DNA]</scope>
</reference>
<dbReference type="Proteomes" id="UP000299102">
    <property type="component" value="Unassembled WGS sequence"/>
</dbReference>
<dbReference type="OrthoDB" id="416454at2759"/>
<dbReference type="GO" id="GO:0003964">
    <property type="term" value="F:RNA-directed DNA polymerase activity"/>
    <property type="evidence" value="ECO:0007669"/>
    <property type="project" value="UniProtKB-KW"/>
</dbReference>
<sequence>MIHSYIRNRYFVFRHAYTYSTKQLIRAEVPQGSILFSLLYSAYTNDIPRLTSDVQHALFASNIALHSCKALKNQLTSISRGPMMSWVDGSVPGG</sequence>
<protein>
    <submittedName>
        <fullName evidence="1">Probable RNA-directed DNA polymerase from transposon BS</fullName>
    </submittedName>
</protein>
<dbReference type="AlphaFoldDB" id="A0A4C1Y5Y5"/>
<keyword evidence="1" id="KW-0548">Nucleotidyltransferase</keyword>
<evidence type="ECO:0000313" key="1">
    <source>
        <dbReference type="EMBL" id="GBP70252.1"/>
    </source>
</evidence>
<proteinExistence type="predicted"/>
<evidence type="ECO:0000313" key="2">
    <source>
        <dbReference type="Proteomes" id="UP000299102"/>
    </source>
</evidence>
<organism evidence="1 2">
    <name type="scientific">Eumeta variegata</name>
    <name type="common">Bagworm moth</name>
    <name type="synonym">Eumeta japonica</name>
    <dbReference type="NCBI Taxonomy" id="151549"/>
    <lineage>
        <taxon>Eukaryota</taxon>
        <taxon>Metazoa</taxon>
        <taxon>Ecdysozoa</taxon>
        <taxon>Arthropoda</taxon>
        <taxon>Hexapoda</taxon>
        <taxon>Insecta</taxon>
        <taxon>Pterygota</taxon>
        <taxon>Neoptera</taxon>
        <taxon>Endopterygota</taxon>
        <taxon>Lepidoptera</taxon>
        <taxon>Glossata</taxon>
        <taxon>Ditrysia</taxon>
        <taxon>Tineoidea</taxon>
        <taxon>Psychidae</taxon>
        <taxon>Oiketicinae</taxon>
        <taxon>Eumeta</taxon>
    </lineage>
</organism>
<dbReference type="EMBL" id="BGZK01001068">
    <property type="protein sequence ID" value="GBP70252.1"/>
    <property type="molecule type" value="Genomic_DNA"/>
</dbReference>
<name>A0A4C1Y5Y5_EUMVA</name>
<accession>A0A4C1Y5Y5</accession>
<gene>
    <name evidence="1" type="primary">RTase</name>
    <name evidence="1" type="ORF">EVAR_51362_1</name>
</gene>
<keyword evidence="1" id="KW-0808">Transferase</keyword>
<keyword evidence="1" id="KW-0695">RNA-directed DNA polymerase</keyword>
<comment type="caution">
    <text evidence="1">The sequence shown here is derived from an EMBL/GenBank/DDBJ whole genome shotgun (WGS) entry which is preliminary data.</text>
</comment>
<keyword evidence="2" id="KW-1185">Reference proteome</keyword>